<evidence type="ECO:0000313" key="2">
    <source>
        <dbReference type="EMBL" id="RRT67682.1"/>
    </source>
</evidence>
<name>A0A426ZUP7_ENSVE</name>
<sequence>MCIGQDVRGNIKLSLKATIPKQDSLNDNLDGQASVVPANQAVNVWASPSLENTTCMENLASSNDLQDKSNELQSATCSSPAVVIRSAAECDAQDLAAGKRITKKRGRLSRSSPRPYNASLPCQDVGESPKNRDDVSLKKRRRTKKEKEMDASSGTKQKSDSKLKTVSLADDVDEKPKPSICADSLKLGDTVTAKVYQIRAHGLVNGRRDFEVGKELLVRCSSFSSKGIPVFSLLKDK</sequence>
<organism evidence="2 3">
    <name type="scientific">Ensete ventricosum</name>
    <name type="common">Abyssinian banana</name>
    <name type="synonym">Musa ensete</name>
    <dbReference type="NCBI Taxonomy" id="4639"/>
    <lineage>
        <taxon>Eukaryota</taxon>
        <taxon>Viridiplantae</taxon>
        <taxon>Streptophyta</taxon>
        <taxon>Embryophyta</taxon>
        <taxon>Tracheophyta</taxon>
        <taxon>Spermatophyta</taxon>
        <taxon>Magnoliopsida</taxon>
        <taxon>Liliopsida</taxon>
        <taxon>Zingiberales</taxon>
        <taxon>Musaceae</taxon>
        <taxon>Ensete</taxon>
    </lineage>
</organism>
<protein>
    <submittedName>
        <fullName evidence="2">Uncharacterized protein</fullName>
    </submittedName>
</protein>
<evidence type="ECO:0000256" key="1">
    <source>
        <dbReference type="SAM" id="MobiDB-lite"/>
    </source>
</evidence>
<dbReference type="EMBL" id="AMZH03004954">
    <property type="protein sequence ID" value="RRT67682.1"/>
    <property type="molecule type" value="Genomic_DNA"/>
</dbReference>
<reference evidence="2 3" key="1">
    <citation type="journal article" date="2014" name="Agronomy (Basel)">
        <title>A Draft Genome Sequence for Ensete ventricosum, the Drought-Tolerant Tree Against Hunger.</title>
        <authorList>
            <person name="Harrison J."/>
            <person name="Moore K.A."/>
            <person name="Paszkiewicz K."/>
            <person name="Jones T."/>
            <person name="Grant M."/>
            <person name="Ambacheew D."/>
            <person name="Muzemil S."/>
            <person name="Studholme D.J."/>
        </authorList>
    </citation>
    <scope>NUCLEOTIDE SEQUENCE [LARGE SCALE GENOMIC DNA]</scope>
</reference>
<dbReference type="Proteomes" id="UP000287651">
    <property type="component" value="Unassembled WGS sequence"/>
</dbReference>
<gene>
    <name evidence="2" type="ORF">B296_00039040</name>
</gene>
<comment type="caution">
    <text evidence="2">The sequence shown here is derived from an EMBL/GenBank/DDBJ whole genome shotgun (WGS) entry which is preliminary data.</text>
</comment>
<evidence type="ECO:0000313" key="3">
    <source>
        <dbReference type="Proteomes" id="UP000287651"/>
    </source>
</evidence>
<accession>A0A426ZUP7</accession>
<feature type="compositionally biased region" description="Basic and acidic residues" evidence="1">
    <location>
        <begin position="127"/>
        <end position="137"/>
    </location>
</feature>
<proteinExistence type="predicted"/>
<dbReference type="AlphaFoldDB" id="A0A426ZUP7"/>
<feature type="region of interest" description="Disordered" evidence="1">
    <location>
        <begin position="101"/>
        <end position="169"/>
    </location>
</feature>